<evidence type="ECO:0000256" key="1">
    <source>
        <dbReference type="SAM" id="Phobius"/>
    </source>
</evidence>
<dbReference type="RefSeq" id="WP_147758672.1">
    <property type="nucleotide sequence ID" value="NZ_SAXT01000005.1"/>
</dbReference>
<comment type="caution">
    <text evidence="2">The sequence shown here is derived from an EMBL/GenBank/DDBJ whole genome shotgun (WGS) entry which is preliminary data.</text>
</comment>
<feature type="transmembrane region" description="Helical" evidence="1">
    <location>
        <begin position="48"/>
        <end position="70"/>
    </location>
</feature>
<name>A0A5C8CFR3_9SPIR</name>
<reference evidence="2 3" key="1">
    <citation type="journal article" date="1992" name="Lakartidningen">
        <title>[Penicillin V and not amoxicillin is the first choice preparation in acute otitis].</title>
        <authorList>
            <person name="Kamme C."/>
            <person name="Lundgren K."/>
            <person name="Prellner K."/>
        </authorList>
    </citation>
    <scope>NUCLEOTIDE SEQUENCE [LARGE SCALE GENOMIC DNA]</scope>
    <source>
        <strain evidence="2 3">W1</strain>
    </source>
</reference>
<protein>
    <submittedName>
        <fullName evidence="2">TM2 domain-containing protein</fullName>
    </submittedName>
</protein>
<sequence length="116" mass="12820">MEQNNVQEQIIKNNDRSEKSWIACLLLCIFLGEIYGHKFYVGRVKEALIMWAVLIVSIILAFVGMGTAVLSSALLGFLVTGLGIVGMSAYCLIIIIDFFVILVGKFKDAEGKFVTK</sequence>
<accession>A0A5C8CFR3</accession>
<organism evidence="2 3">
    <name type="scientific">Brachyspira aalborgi</name>
    <dbReference type="NCBI Taxonomy" id="29522"/>
    <lineage>
        <taxon>Bacteria</taxon>
        <taxon>Pseudomonadati</taxon>
        <taxon>Spirochaetota</taxon>
        <taxon>Spirochaetia</taxon>
        <taxon>Brachyspirales</taxon>
        <taxon>Brachyspiraceae</taxon>
        <taxon>Brachyspira</taxon>
    </lineage>
</organism>
<keyword evidence="1" id="KW-0472">Membrane</keyword>
<dbReference type="Proteomes" id="UP000325116">
    <property type="component" value="Unassembled WGS sequence"/>
</dbReference>
<evidence type="ECO:0000313" key="3">
    <source>
        <dbReference type="Proteomes" id="UP000325116"/>
    </source>
</evidence>
<keyword evidence="1" id="KW-0812">Transmembrane</keyword>
<dbReference type="EMBL" id="SAXT01000005">
    <property type="protein sequence ID" value="TXJ11765.1"/>
    <property type="molecule type" value="Genomic_DNA"/>
</dbReference>
<evidence type="ECO:0000313" key="2">
    <source>
        <dbReference type="EMBL" id="TXJ11765.1"/>
    </source>
</evidence>
<gene>
    <name evidence="2" type="ORF">EPJ80_08620</name>
</gene>
<feature type="transmembrane region" description="Helical" evidence="1">
    <location>
        <begin position="20"/>
        <end position="36"/>
    </location>
</feature>
<proteinExistence type="predicted"/>
<feature type="transmembrane region" description="Helical" evidence="1">
    <location>
        <begin position="76"/>
        <end position="103"/>
    </location>
</feature>
<keyword evidence="1" id="KW-1133">Transmembrane helix</keyword>
<dbReference type="AlphaFoldDB" id="A0A5C8CFR3"/>